<comment type="caution">
    <text evidence="1">The sequence shown here is derived from an EMBL/GenBank/DDBJ whole genome shotgun (WGS) entry which is preliminary data.</text>
</comment>
<dbReference type="AlphaFoldDB" id="A0A0F8ZF61"/>
<gene>
    <name evidence="1" type="ORF">LCGC14_3042190</name>
</gene>
<proteinExistence type="predicted"/>
<sequence>MAYVVRCQICHTPKPVLHPEVEDQSRYGACMSDQCLRLRALTPKDVPLFNIAWLKQSNEIGETAREMRDDIYDNARRDGREITRAR</sequence>
<accession>A0A0F8ZF61</accession>
<name>A0A0F8ZF61_9ZZZZ</name>
<organism evidence="1">
    <name type="scientific">marine sediment metagenome</name>
    <dbReference type="NCBI Taxonomy" id="412755"/>
    <lineage>
        <taxon>unclassified sequences</taxon>
        <taxon>metagenomes</taxon>
        <taxon>ecological metagenomes</taxon>
    </lineage>
</organism>
<reference evidence="1" key="1">
    <citation type="journal article" date="2015" name="Nature">
        <title>Complex archaea that bridge the gap between prokaryotes and eukaryotes.</title>
        <authorList>
            <person name="Spang A."/>
            <person name="Saw J.H."/>
            <person name="Jorgensen S.L."/>
            <person name="Zaremba-Niedzwiedzka K."/>
            <person name="Martijn J."/>
            <person name="Lind A.E."/>
            <person name="van Eijk R."/>
            <person name="Schleper C."/>
            <person name="Guy L."/>
            <person name="Ettema T.J."/>
        </authorList>
    </citation>
    <scope>NUCLEOTIDE SEQUENCE</scope>
</reference>
<protein>
    <submittedName>
        <fullName evidence="1">Uncharacterized protein</fullName>
    </submittedName>
</protein>
<dbReference type="EMBL" id="LAZR01063864">
    <property type="protein sequence ID" value="KKK58661.1"/>
    <property type="molecule type" value="Genomic_DNA"/>
</dbReference>
<evidence type="ECO:0000313" key="1">
    <source>
        <dbReference type="EMBL" id="KKK58661.1"/>
    </source>
</evidence>